<feature type="region of interest" description="Disordered" evidence="1">
    <location>
        <begin position="196"/>
        <end position="225"/>
    </location>
</feature>
<dbReference type="STRING" id="768706.Desor_1915"/>
<reference evidence="3" key="1">
    <citation type="submission" date="2011-11" db="EMBL/GenBank/DDBJ databases">
        <title>Complete sequence of Desulfosporosinus orientis DSM 765.</title>
        <authorList>
            <person name="Lucas S."/>
            <person name="Han J."/>
            <person name="Lapidus A."/>
            <person name="Cheng J.-F."/>
            <person name="Goodwin L."/>
            <person name="Pitluck S."/>
            <person name="Peters L."/>
            <person name="Ovchinnikova G."/>
            <person name="Teshima H."/>
            <person name="Detter J.C."/>
            <person name="Han C."/>
            <person name="Tapia R."/>
            <person name="Land M."/>
            <person name="Hauser L."/>
            <person name="Kyrpides N."/>
            <person name="Ivanova N."/>
            <person name="Pagani I."/>
            <person name="Pester M."/>
            <person name="Spring S."/>
            <person name="Ollivier B."/>
            <person name="Rattei T."/>
            <person name="Klenk H.-P."/>
            <person name="Wagner M."/>
            <person name="Loy A."/>
            <person name="Woyke T."/>
        </authorList>
    </citation>
    <scope>NUCLEOTIDE SEQUENCE [LARGE SCALE GENOMIC DNA]</scope>
    <source>
        <strain evidence="3">ATCC 19365 / DSM 765 / NCIMB 8382 / VKM B-1628</strain>
    </source>
</reference>
<feature type="compositionally biased region" description="Low complexity" evidence="1">
    <location>
        <begin position="196"/>
        <end position="213"/>
    </location>
</feature>
<dbReference type="SUPFAM" id="SSF52507">
    <property type="entry name" value="Homo-oligomeric flavin-containing Cys decarboxylases, HFCD"/>
    <property type="match status" value="1"/>
</dbReference>
<keyword evidence="3" id="KW-1185">Reference proteome</keyword>
<accession>G7WB40</accession>
<feature type="compositionally biased region" description="Polar residues" evidence="1">
    <location>
        <begin position="215"/>
        <end position="225"/>
    </location>
</feature>
<dbReference type="Gene3D" id="3.40.50.1950">
    <property type="entry name" value="Flavin prenyltransferase-like"/>
    <property type="match status" value="1"/>
</dbReference>
<evidence type="ECO:0000256" key="1">
    <source>
        <dbReference type="SAM" id="MobiDB-lite"/>
    </source>
</evidence>
<dbReference type="HOGENOM" id="CLU_905301_0_0_9"/>
<organism evidence="2 3">
    <name type="scientific">Desulfosporosinus orientis (strain ATCC 19365 / DSM 765 / NCIMB 8382 / VKM B-1628 / Singapore I)</name>
    <name type="common">Desulfotomaculum orientis</name>
    <dbReference type="NCBI Taxonomy" id="768706"/>
    <lineage>
        <taxon>Bacteria</taxon>
        <taxon>Bacillati</taxon>
        <taxon>Bacillota</taxon>
        <taxon>Clostridia</taxon>
        <taxon>Eubacteriales</taxon>
        <taxon>Desulfitobacteriaceae</taxon>
        <taxon>Desulfosporosinus</taxon>
    </lineage>
</organism>
<name>G7WB40_DESOD</name>
<gene>
    <name evidence="2" type="ordered locus">Desor_1915</name>
</gene>
<dbReference type="GO" id="GO:0003824">
    <property type="term" value="F:catalytic activity"/>
    <property type="evidence" value="ECO:0007669"/>
    <property type="project" value="InterPro"/>
</dbReference>
<dbReference type="eggNOG" id="ENOG5032TRE">
    <property type="taxonomic scope" value="Bacteria"/>
</dbReference>
<evidence type="ECO:0000313" key="3">
    <source>
        <dbReference type="Proteomes" id="UP000006346"/>
    </source>
</evidence>
<proteinExistence type="predicted"/>
<dbReference type="EMBL" id="CP003108">
    <property type="protein sequence ID" value="AET67541.1"/>
    <property type="molecule type" value="Genomic_DNA"/>
</dbReference>
<sequence length="283" mass="31243">MRPSSDPPAGAYSWGYDMNQELINQIVQRILSDPALLGLLQKAGSETSQPVVKSEALVLLNYVPDFPRVLSAVQQRWGESFSLRVLPSDQVYMAKPELPEGMSWITVEEAMAKADWPKIILPACSANTLAKAALGIRDNPICEMIGRGISRGCSIELITEYLGLTDQTPPAYRELYEGYIQKLQAYGVTAWGNLAGGQSSQSSQPTPQPSAAGESRQQLFDSESVSPRNEVYYTKKFLGDKQAYGFPEGATVYVRPETVISPLARDTLRMRRVELCMEKEAGR</sequence>
<dbReference type="Proteomes" id="UP000006346">
    <property type="component" value="Chromosome"/>
</dbReference>
<protein>
    <submittedName>
        <fullName evidence="2">Flavoprotein</fullName>
    </submittedName>
</protein>
<evidence type="ECO:0000313" key="2">
    <source>
        <dbReference type="EMBL" id="AET67541.1"/>
    </source>
</evidence>
<reference evidence="2 3" key="2">
    <citation type="journal article" date="2012" name="J. Bacteriol.">
        <title>Complete genome sequences of Desulfosporosinus orientis DSM765T, Desulfosporosinus youngiae DSM17734T, Desulfosporosinus meridiei DSM13257T, and Desulfosporosinus acidiphilus DSM22704T.</title>
        <authorList>
            <person name="Pester M."/>
            <person name="Brambilla E."/>
            <person name="Alazard D."/>
            <person name="Rattei T."/>
            <person name="Weinmaier T."/>
            <person name="Han J."/>
            <person name="Lucas S."/>
            <person name="Lapidus A."/>
            <person name="Cheng J.F."/>
            <person name="Goodwin L."/>
            <person name="Pitluck S."/>
            <person name="Peters L."/>
            <person name="Ovchinnikova G."/>
            <person name="Teshima H."/>
            <person name="Detter J.C."/>
            <person name="Han C.S."/>
            <person name="Tapia R."/>
            <person name="Land M.L."/>
            <person name="Hauser L."/>
            <person name="Kyrpides N.C."/>
            <person name="Ivanova N.N."/>
            <person name="Pagani I."/>
            <person name="Huntmann M."/>
            <person name="Wei C.L."/>
            <person name="Davenport K.W."/>
            <person name="Daligault H."/>
            <person name="Chain P.S."/>
            <person name="Chen A."/>
            <person name="Mavromatis K."/>
            <person name="Markowitz V."/>
            <person name="Szeto E."/>
            <person name="Mikhailova N."/>
            <person name="Pati A."/>
            <person name="Wagner M."/>
            <person name="Woyke T."/>
            <person name="Ollivier B."/>
            <person name="Klenk H.P."/>
            <person name="Spring S."/>
            <person name="Loy A."/>
        </authorList>
    </citation>
    <scope>NUCLEOTIDE SEQUENCE [LARGE SCALE GENOMIC DNA]</scope>
    <source>
        <strain evidence="3">ATCC 19365 / DSM 765 / NCIMB 8382 / VKM B-1628</strain>
    </source>
</reference>
<dbReference type="PATRIC" id="fig|768706.3.peg.1927"/>
<dbReference type="KEGG" id="dor:Desor_1915"/>
<dbReference type="AlphaFoldDB" id="G7WB40"/>
<dbReference type="InterPro" id="IPR036551">
    <property type="entry name" value="Flavin_trans-like"/>
</dbReference>